<proteinExistence type="predicted"/>
<dbReference type="AlphaFoldDB" id="K1R9D5"/>
<dbReference type="HOGENOM" id="CLU_2760291_0_0_1"/>
<protein>
    <submittedName>
        <fullName evidence="1">Uncharacterized protein</fullName>
    </submittedName>
</protein>
<gene>
    <name evidence="1" type="ORF">CGI_10017560</name>
</gene>
<accession>K1R9D5</accession>
<dbReference type="InParanoid" id="K1R9D5"/>
<dbReference type="EMBL" id="JH816389">
    <property type="protein sequence ID" value="EKC37800.1"/>
    <property type="molecule type" value="Genomic_DNA"/>
</dbReference>
<sequence>MSAAILGPDGWTPSPSGCAITPQGVPAIGRGEVWMAHPIVQCLGWRFNVARGFADVTIGIDQANILADAE</sequence>
<organism evidence="1">
    <name type="scientific">Magallana gigas</name>
    <name type="common">Pacific oyster</name>
    <name type="synonym">Crassostrea gigas</name>
    <dbReference type="NCBI Taxonomy" id="29159"/>
    <lineage>
        <taxon>Eukaryota</taxon>
        <taxon>Metazoa</taxon>
        <taxon>Spiralia</taxon>
        <taxon>Lophotrochozoa</taxon>
        <taxon>Mollusca</taxon>
        <taxon>Bivalvia</taxon>
        <taxon>Autobranchia</taxon>
        <taxon>Pteriomorphia</taxon>
        <taxon>Ostreida</taxon>
        <taxon>Ostreoidea</taxon>
        <taxon>Ostreidae</taxon>
        <taxon>Magallana</taxon>
    </lineage>
</organism>
<reference evidence="1" key="1">
    <citation type="journal article" date="2012" name="Nature">
        <title>The oyster genome reveals stress adaptation and complexity of shell formation.</title>
        <authorList>
            <person name="Zhang G."/>
            <person name="Fang X."/>
            <person name="Guo X."/>
            <person name="Li L."/>
            <person name="Luo R."/>
            <person name="Xu F."/>
            <person name="Yang P."/>
            <person name="Zhang L."/>
            <person name="Wang X."/>
            <person name="Qi H."/>
            <person name="Xiong Z."/>
            <person name="Que H."/>
            <person name="Xie Y."/>
            <person name="Holland P.W."/>
            <person name="Paps J."/>
            <person name="Zhu Y."/>
            <person name="Wu F."/>
            <person name="Chen Y."/>
            <person name="Wang J."/>
            <person name="Peng C."/>
            <person name="Meng J."/>
            <person name="Yang L."/>
            <person name="Liu J."/>
            <person name="Wen B."/>
            <person name="Zhang N."/>
            <person name="Huang Z."/>
            <person name="Zhu Q."/>
            <person name="Feng Y."/>
            <person name="Mount A."/>
            <person name="Hedgecock D."/>
            <person name="Xu Z."/>
            <person name="Liu Y."/>
            <person name="Domazet-Loso T."/>
            <person name="Du Y."/>
            <person name="Sun X."/>
            <person name="Zhang S."/>
            <person name="Liu B."/>
            <person name="Cheng P."/>
            <person name="Jiang X."/>
            <person name="Li J."/>
            <person name="Fan D."/>
            <person name="Wang W."/>
            <person name="Fu W."/>
            <person name="Wang T."/>
            <person name="Wang B."/>
            <person name="Zhang J."/>
            <person name="Peng Z."/>
            <person name="Li Y."/>
            <person name="Li N."/>
            <person name="Wang J."/>
            <person name="Chen M."/>
            <person name="He Y."/>
            <person name="Tan F."/>
            <person name="Song X."/>
            <person name="Zheng Q."/>
            <person name="Huang R."/>
            <person name="Yang H."/>
            <person name="Du X."/>
            <person name="Chen L."/>
            <person name="Yang M."/>
            <person name="Gaffney P.M."/>
            <person name="Wang S."/>
            <person name="Luo L."/>
            <person name="She Z."/>
            <person name="Ming Y."/>
            <person name="Huang W."/>
            <person name="Zhang S."/>
            <person name="Huang B."/>
            <person name="Zhang Y."/>
            <person name="Qu T."/>
            <person name="Ni P."/>
            <person name="Miao G."/>
            <person name="Wang J."/>
            <person name="Wang Q."/>
            <person name="Steinberg C.E."/>
            <person name="Wang H."/>
            <person name="Li N."/>
            <person name="Qian L."/>
            <person name="Zhang G."/>
            <person name="Li Y."/>
            <person name="Yang H."/>
            <person name="Liu X."/>
            <person name="Wang J."/>
            <person name="Yin Y."/>
            <person name="Wang J."/>
        </authorList>
    </citation>
    <scope>NUCLEOTIDE SEQUENCE [LARGE SCALE GENOMIC DNA]</scope>
    <source>
        <strain evidence="1">05x7-T-G4-1.051#20</strain>
    </source>
</reference>
<name>K1R9D5_MAGGI</name>
<evidence type="ECO:0000313" key="1">
    <source>
        <dbReference type="EMBL" id="EKC37800.1"/>
    </source>
</evidence>